<name>A0ABR4I847_9EURO</name>
<evidence type="ECO:0000313" key="3">
    <source>
        <dbReference type="Proteomes" id="UP001610335"/>
    </source>
</evidence>
<gene>
    <name evidence="2" type="ORF">BDW59DRAFT_162972</name>
</gene>
<accession>A0ABR4I847</accession>
<reference evidence="2 3" key="1">
    <citation type="submission" date="2024-07" db="EMBL/GenBank/DDBJ databases">
        <title>Section-level genome sequencing and comparative genomics of Aspergillus sections Usti and Cavernicolus.</title>
        <authorList>
            <consortium name="Lawrence Berkeley National Laboratory"/>
            <person name="Nybo J.L."/>
            <person name="Vesth T.C."/>
            <person name="Theobald S."/>
            <person name="Frisvad J.C."/>
            <person name="Larsen T.O."/>
            <person name="Kjaerboelling I."/>
            <person name="Rothschild-Mancinelli K."/>
            <person name="Lyhne E.K."/>
            <person name="Kogle M.E."/>
            <person name="Barry K."/>
            <person name="Clum A."/>
            <person name="Na H."/>
            <person name="Ledsgaard L."/>
            <person name="Lin J."/>
            <person name="Lipzen A."/>
            <person name="Kuo A."/>
            <person name="Riley R."/>
            <person name="Mondo S."/>
            <person name="LaButti K."/>
            <person name="Haridas S."/>
            <person name="Pangalinan J."/>
            <person name="Salamov A.A."/>
            <person name="Simmons B.A."/>
            <person name="Magnuson J.K."/>
            <person name="Chen J."/>
            <person name="Drula E."/>
            <person name="Henrissat B."/>
            <person name="Wiebenga A."/>
            <person name="Lubbers R.J."/>
            <person name="Gomes A.C."/>
            <person name="Makela M.R."/>
            <person name="Stajich J."/>
            <person name="Grigoriev I.V."/>
            <person name="Mortensen U.H."/>
            <person name="De vries R.P."/>
            <person name="Baker S.E."/>
            <person name="Andersen M.R."/>
        </authorList>
    </citation>
    <scope>NUCLEOTIDE SEQUENCE [LARGE SCALE GENOMIC DNA]</scope>
    <source>
        <strain evidence="2 3">CBS 600.67</strain>
    </source>
</reference>
<protein>
    <submittedName>
        <fullName evidence="2">Uncharacterized protein</fullName>
    </submittedName>
</protein>
<keyword evidence="3" id="KW-1185">Reference proteome</keyword>
<comment type="caution">
    <text evidence="2">The sequence shown here is derived from an EMBL/GenBank/DDBJ whole genome shotgun (WGS) entry which is preliminary data.</text>
</comment>
<evidence type="ECO:0000313" key="2">
    <source>
        <dbReference type="EMBL" id="KAL2823811.1"/>
    </source>
</evidence>
<sequence length="173" mass="19793">MGDCVLRFPNNLTEATRLGALMEPGMLITDASNEESFNIDDDHRYRCTLPDLLEWLLNTISIGMYRAPPFDQVDLNNNPWIERPNYSEVIPWSEYILNKTLEAYEALVQAITARIPQHQHQHQQQDERHTPSPTPTPTTSIATEDTLPPEIQGFPRALLLDAFKPSFTYIAQD</sequence>
<organism evidence="2 3">
    <name type="scientific">Aspergillus cavernicola</name>
    <dbReference type="NCBI Taxonomy" id="176166"/>
    <lineage>
        <taxon>Eukaryota</taxon>
        <taxon>Fungi</taxon>
        <taxon>Dikarya</taxon>
        <taxon>Ascomycota</taxon>
        <taxon>Pezizomycotina</taxon>
        <taxon>Eurotiomycetes</taxon>
        <taxon>Eurotiomycetidae</taxon>
        <taxon>Eurotiales</taxon>
        <taxon>Aspergillaceae</taxon>
        <taxon>Aspergillus</taxon>
        <taxon>Aspergillus subgen. Nidulantes</taxon>
    </lineage>
</organism>
<proteinExistence type="predicted"/>
<feature type="region of interest" description="Disordered" evidence="1">
    <location>
        <begin position="115"/>
        <end position="148"/>
    </location>
</feature>
<dbReference type="Proteomes" id="UP001610335">
    <property type="component" value="Unassembled WGS sequence"/>
</dbReference>
<dbReference type="EMBL" id="JBFXLS010000049">
    <property type="protein sequence ID" value="KAL2823811.1"/>
    <property type="molecule type" value="Genomic_DNA"/>
</dbReference>
<evidence type="ECO:0000256" key="1">
    <source>
        <dbReference type="SAM" id="MobiDB-lite"/>
    </source>
</evidence>